<dbReference type="EMBL" id="JAKILB010000015">
    <property type="protein sequence ID" value="MCL1140503.1"/>
    <property type="molecule type" value="Genomic_DNA"/>
</dbReference>
<feature type="domain" description="Glycosyltransferase subfamily 4-like N-terminal" evidence="1">
    <location>
        <begin position="24"/>
        <end position="183"/>
    </location>
</feature>
<dbReference type="RefSeq" id="WP_248951508.1">
    <property type="nucleotide sequence ID" value="NZ_JAKILB010000015.1"/>
</dbReference>
<evidence type="ECO:0000259" key="1">
    <source>
        <dbReference type="Pfam" id="PF13439"/>
    </source>
</evidence>
<dbReference type="InterPro" id="IPR028098">
    <property type="entry name" value="Glyco_trans_4-like_N"/>
</dbReference>
<organism evidence="2 3">
    <name type="scientific">Shewanella pneumatophori</name>
    <dbReference type="NCBI Taxonomy" id="314092"/>
    <lineage>
        <taxon>Bacteria</taxon>
        <taxon>Pseudomonadati</taxon>
        <taxon>Pseudomonadota</taxon>
        <taxon>Gammaproteobacteria</taxon>
        <taxon>Alteromonadales</taxon>
        <taxon>Shewanellaceae</taxon>
        <taxon>Shewanella</taxon>
    </lineage>
</organism>
<dbReference type="GO" id="GO:0016757">
    <property type="term" value="F:glycosyltransferase activity"/>
    <property type="evidence" value="ECO:0007669"/>
    <property type="project" value="UniProtKB-ARBA"/>
</dbReference>
<dbReference type="Pfam" id="PF13439">
    <property type="entry name" value="Glyco_transf_4"/>
    <property type="match status" value="1"/>
</dbReference>
<evidence type="ECO:0000313" key="3">
    <source>
        <dbReference type="Proteomes" id="UP001139293"/>
    </source>
</evidence>
<dbReference type="PANTHER" id="PTHR12526">
    <property type="entry name" value="GLYCOSYLTRANSFERASE"/>
    <property type="match status" value="1"/>
</dbReference>
<comment type="caution">
    <text evidence="2">The sequence shown here is derived from an EMBL/GenBank/DDBJ whole genome shotgun (WGS) entry which is preliminary data.</text>
</comment>
<evidence type="ECO:0000313" key="2">
    <source>
        <dbReference type="EMBL" id="MCL1140503.1"/>
    </source>
</evidence>
<keyword evidence="3" id="KW-1185">Reference proteome</keyword>
<dbReference type="Gene3D" id="3.40.50.2000">
    <property type="entry name" value="Glycogen Phosphorylase B"/>
    <property type="match status" value="2"/>
</dbReference>
<protein>
    <submittedName>
        <fullName evidence="2">Glycosyltransferase family 4 protein</fullName>
    </submittedName>
</protein>
<dbReference type="SUPFAM" id="SSF53756">
    <property type="entry name" value="UDP-Glycosyltransferase/glycogen phosphorylase"/>
    <property type="match status" value="1"/>
</dbReference>
<proteinExistence type="predicted"/>
<name>A0A9X1ZMB0_9GAMM</name>
<dbReference type="AlphaFoldDB" id="A0A9X1ZMB0"/>
<dbReference type="CDD" id="cd03801">
    <property type="entry name" value="GT4_PimA-like"/>
    <property type="match status" value="1"/>
</dbReference>
<dbReference type="Pfam" id="PF13692">
    <property type="entry name" value="Glyco_trans_1_4"/>
    <property type="match status" value="1"/>
</dbReference>
<dbReference type="Proteomes" id="UP001139293">
    <property type="component" value="Unassembled WGS sequence"/>
</dbReference>
<reference evidence="2" key="1">
    <citation type="submission" date="2022-01" db="EMBL/GenBank/DDBJ databases">
        <title>Whole genome-based taxonomy of the Shewanellaceae.</title>
        <authorList>
            <person name="Martin-Rodriguez A.J."/>
        </authorList>
    </citation>
    <scope>NUCLEOTIDE SEQUENCE</scope>
    <source>
        <strain evidence="2">KCTC 23973</strain>
    </source>
</reference>
<accession>A0A9X1ZMB0</accession>
<sequence>MSSKNIYIIYRSMFDQNGKQTGLGGIENYITALATTFKEQGWNCTLVQPSKQSFTVQKDTLTIAGIETGLLRGNLKKYALANWVKKHANKDQDVVIFATDSYSVNLKGYNVVAIQHGVSWDKPRKTKSKAASFLASLTNQIKYFSFIKSSHTLVCVDHNFVNWYRTWADVQPNKVKVIYNFFDEKITTEAFEQKWQANDERSTNIIIARRFVEYRGIKLIIPVIQKLLAKHQNLKVTFAGNGPLQQDLKNAFKSSPNVSIEQYEANESFKYHSAHHIAVIPTLGSEGTSLSMIEAMAAGCTVVTSNVGGLSNIIVGEYNGLSVIPDETQFFNALDRLIIDKELNRELALAGLQSISKPCSKAHWSKQWVELIKEF</sequence>
<gene>
    <name evidence="2" type="ORF">L2740_18370</name>
</gene>